<sequence>MAGLHTFKRCLQDAFDLKDAAWEYTVPNLPSPNTLDSAGKVKVISFVSTRDKQDASLRLETPASNRIVRNEPAHKLLLLSFADFKLRLPLSPGDQDVRFATARESAGYIAKLLKTGVVLNGVQYHFFGHSNSQTKSRSCYMYASSKDDLARKVEALGDFSRLKTAAKKAKRIGLLFSSAEVAVELKPQRCEDIDDISRNDYTFTDGCGRIAKEFAKEVARKRNIVFRNVRYLPAVYQMRYRGYKGVLTLSPELRGKIQVQFRSSMRKFTDANDLSFSVVDYSKPYAFGYLNDEIVLLLHALGISTEALLQKQEASFKLLRGALKGNAQTAFQFLTYQNEMALAEKLLMSGIDSVQASIRKLVNAELEKMINKRDEQRCRIAIKDSRLLFGICDPSDTSDGPGELREGTCFVRITDHDSGQARTIINTEVLVTRNPCLHPGDLQKFKVVDVPGWTHLTDCIVFPTTGKRPSADLMSGGDLDGDKFFVTWDPEIIPRTVAQPAAYPGGRERIEFGEIDGDSRAEFFAQYSNASLGRVKNLYLKWARLGSPLSSECQQLNRLFSQCVDGNHIRVPSNLEDPPESAKDGLPFVLDLLHEDAVRQAGTLVDAKTSLEVIPGDLLGFISSREDFALSEFELIQLVFKRCSEECLSFSEYTPYFNYAALSDEQRLWLLDVLPQGKHLPGLVRNGLLQSDLVHPQELVNFKLDDHRLHWKQVFSSSSDRMGQFMGTAGRVLESFHKKLIVIQADERLVLMIYVPEKVPKASEVEVSDSVRVFALPRSAGSDSAHYRVTATKSTSRLFHDDGVFQLYEQKRANTFVYLQRGPQNLTKLTHIVSKGDRRRKHEETLLARENYDFRASVALNKISEPIRLHVGRMNRAGIQAAEVYVISNRDVESLRFLDAWLRYVDTQEELPLFASSPKEYTAPSLETEPRDKVPPIVRSVVWDNHLHALKSMVDPGHVRQALYLLNRTGEKTRLCMAYAELLRYAHEANAAIDALELTRLLLNVLLEYHFLARLFLESDVWMERKASLADEALQVFPQVLSELALDANRLQLFVIAPVKLILRELHQISLQQLVDLVELIALAVGQPDVALDLLLECIQPELSRLLAGSPLEIHQITNNLMGIALNHIDEANSDSKMSQHSLELHPDGRHDGFDVVKTTLRIDVPEGPPKAGDHVRLVASGPPRNAPVERPYSMNAVVICSDQGSASFRCIGHTPPYLEDCSWKFRNCGSFATSKAMLDAIKSFYGTKRDCCCLYDQLVGEPGPTTVDLPNDPIERAIDVETKSLNDSQRRALHAALQCPLAFLWGPPGTGKTSTIVAILKAMLATFPKSRFLITAPTHNAVDNTLQRFISEGGAKLVEPLRVATDMRKVASQLRSYTCDAMVGKDLSESHAGRRAAQKRVKASRLIFTTCVGSALGLLRNEKFDIVLVDEASQQTEPETLIPLTKGCKRAILVGDHVQLRATVQKHAVVTGFDISLFERHYELPETSGTAKVMLDTQYRMHPDICTFSSEAFYQGKLKSAPSMASIATPTSRFPFPKASSRKVFVQCGATEDLGHQSKANQGQVKLCQTICGLLSDSTIPASGKSVKPEIVILTPYTRQREELKAAIPAYEVSSIDGFQGREADIIVLVTVRCNVHYDIGFLKDMRRLNVAMTRAKASVIVIGDRKTLTGQSSADADVESKTVWKRLLDSCVEVALPEGVSG</sequence>
<feature type="domain" description="RDRP core" evidence="6">
    <location>
        <begin position="60"/>
        <end position="568"/>
    </location>
</feature>
<keyword evidence="5" id="KW-0067">ATP-binding</keyword>
<dbReference type="CDD" id="cd18808">
    <property type="entry name" value="SF1_C_Upf1"/>
    <property type="match status" value="1"/>
</dbReference>
<dbReference type="GO" id="GO:0005524">
    <property type="term" value="F:ATP binding"/>
    <property type="evidence" value="ECO:0007669"/>
    <property type="project" value="UniProtKB-KW"/>
</dbReference>
<dbReference type="InterPro" id="IPR041679">
    <property type="entry name" value="DNA2/NAM7-like_C"/>
</dbReference>
<dbReference type="InterPro" id="IPR047187">
    <property type="entry name" value="SF1_C_Upf1"/>
</dbReference>
<evidence type="ECO:0000259" key="7">
    <source>
        <dbReference type="Pfam" id="PF13086"/>
    </source>
</evidence>
<feature type="domain" description="DNA2/NAM7 helicase helicase" evidence="7">
    <location>
        <begin position="1286"/>
        <end position="1391"/>
    </location>
</feature>
<evidence type="ECO:0000313" key="10">
    <source>
        <dbReference type="Proteomes" id="UP000033647"/>
    </source>
</evidence>
<feature type="domain" description="DNA2/NAM7 helicase-like C-terminal" evidence="8">
    <location>
        <begin position="1475"/>
        <end position="1667"/>
    </location>
</feature>
<dbReference type="Proteomes" id="UP000033647">
    <property type="component" value="Unassembled WGS sequence"/>
</dbReference>
<dbReference type="InterPro" id="IPR027417">
    <property type="entry name" value="P-loop_NTPase"/>
</dbReference>
<comment type="caution">
    <text evidence="9">The sequence shown here is derived from an EMBL/GenBank/DDBJ whole genome shotgun (WGS) entry which is preliminary data.</text>
</comment>
<dbReference type="PANTHER" id="PTHR23079:SF55">
    <property type="entry name" value="RNA-DIRECTED RNA POLYMERASE"/>
    <property type="match status" value="1"/>
</dbReference>
<dbReference type="GO" id="GO:0031380">
    <property type="term" value="C:nuclear RNA-directed RNA polymerase complex"/>
    <property type="evidence" value="ECO:0007669"/>
    <property type="project" value="TreeGrafter"/>
</dbReference>
<keyword evidence="3" id="KW-0378">Hydrolase</keyword>
<dbReference type="FunFam" id="3.40.50.300:FF:000326">
    <property type="entry name" value="P-loop containing nucleoside triphosphate hydrolase"/>
    <property type="match status" value="1"/>
</dbReference>
<dbReference type="InterPro" id="IPR057596">
    <property type="entry name" value="RDRP_core"/>
</dbReference>
<dbReference type="GO" id="GO:0003968">
    <property type="term" value="F:RNA-directed RNA polymerase activity"/>
    <property type="evidence" value="ECO:0007669"/>
    <property type="project" value="UniProtKB-KW"/>
</dbReference>
<gene>
    <name evidence="9" type="ORF">TI39_contig597g00009</name>
</gene>
<evidence type="ECO:0000256" key="4">
    <source>
        <dbReference type="ARBA" id="ARBA00022806"/>
    </source>
</evidence>
<evidence type="ECO:0000256" key="5">
    <source>
        <dbReference type="ARBA" id="ARBA00022840"/>
    </source>
</evidence>
<keyword evidence="9" id="KW-0548">Nucleotidyltransferase</keyword>
<keyword evidence="9" id="KW-0808">Transferase</keyword>
<dbReference type="Pfam" id="PF05183">
    <property type="entry name" value="RdRP"/>
    <property type="match status" value="1"/>
</dbReference>
<dbReference type="GO" id="GO:0005694">
    <property type="term" value="C:chromosome"/>
    <property type="evidence" value="ECO:0007669"/>
    <property type="project" value="UniProtKB-ARBA"/>
</dbReference>
<dbReference type="GO" id="GO:0004386">
    <property type="term" value="F:helicase activity"/>
    <property type="evidence" value="ECO:0007669"/>
    <property type="project" value="UniProtKB-KW"/>
</dbReference>
<evidence type="ECO:0000259" key="8">
    <source>
        <dbReference type="Pfam" id="PF13087"/>
    </source>
</evidence>
<dbReference type="Pfam" id="PF13086">
    <property type="entry name" value="AAA_11"/>
    <property type="match status" value="2"/>
</dbReference>
<dbReference type="InterPro" id="IPR007855">
    <property type="entry name" value="RDRP"/>
</dbReference>
<dbReference type="GO" id="GO:0016787">
    <property type="term" value="F:hydrolase activity"/>
    <property type="evidence" value="ECO:0007669"/>
    <property type="project" value="UniProtKB-KW"/>
</dbReference>
<dbReference type="SUPFAM" id="SSF52540">
    <property type="entry name" value="P-loop containing nucleoside triphosphate hydrolases"/>
    <property type="match status" value="1"/>
</dbReference>
<dbReference type="GO" id="GO:0003723">
    <property type="term" value="F:RNA binding"/>
    <property type="evidence" value="ECO:0007669"/>
    <property type="project" value="UniProtKB-KW"/>
</dbReference>
<dbReference type="OrthoDB" id="6513042at2759"/>
<accession>A0A0F4GHA6</accession>
<keyword evidence="9" id="KW-0696">RNA-directed RNA polymerase</keyword>
<evidence type="ECO:0000256" key="2">
    <source>
        <dbReference type="ARBA" id="ARBA00022741"/>
    </source>
</evidence>
<name>A0A0F4GHA6_9PEZI</name>
<keyword evidence="2" id="KW-0547">Nucleotide-binding</keyword>
<dbReference type="Pfam" id="PF13087">
    <property type="entry name" value="AAA_12"/>
    <property type="match status" value="1"/>
</dbReference>
<dbReference type="InterPro" id="IPR041677">
    <property type="entry name" value="DNA2/NAM7_AAA_11"/>
</dbReference>
<keyword evidence="4" id="KW-0347">Helicase</keyword>
<dbReference type="STRING" id="1047168.A0A0F4GHA6"/>
<evidence type="ECO:0000313" key="9">
    <source>
        <dbReference type="EMBL" id="KJX96854.1"/>
    </source>
</evidence>
<dbReference type="PANTHER" id="PTHR23079">
    <property type="entry name" value="RNA-DEPENDENT RNA POLYMERASE"/>
    <property type="match status" value="1"/>
</dbReference>
<dbReference type="GO" id="GO:0030422">
    <property type="term" value="P:siRNA processing"/>
    <property type="evidence" value="ECO:0007669"/>
    <property type="project" value="TreeGrafter"/>
</dbReference>
<feature type="domain" description="DNA2/NAM7 helicase helicase" evidence="7">
    <location>
        <begin position="1396"/>
        <end position="1466"/>
    </location>
</feature>
<keyword evidence="10" id="KW-1185">Reference proteome</keyword>
<organism evidence="9 10">
    <name type="scientific">Zymoseptoria brevis</name>
    <dbReference type="NCBI Taxonomy" id="1047168"/>
    <lineage>
        <taxon>Eukaryota</taxon>
        <taxon>Fungi</taxon>
        <taxon>Dikarya</taxon>
        <taxon>Ascomycota</taxon>
        <taxon>Pezizomycotina</taxon>
        <taxon>Dothideomycetes</taxon>
        <taxon>Dothideomycetidae</taxon>
        <taxon>Mycosphaerellales</taxon>
        <taxon>Mycosphaerellaceae</taxon>
        <taxon>Zymoseptoria</taxon>
    </lineage>
</organism>
<protein>
    <submittedName>
        <fullName evidence="9">Rna-directed rna polymerase like protein</fullName>
    </submittedName>
</protein>
<evidence type="ECO:0000256" key="3">
    <source>
        <dbReference type="ARBA" id="ARBA00022801"/>
    </source>
</evidence>
<evidence type="ECO:0000256" key="1">
    <source>
        <dbReference type="ARBA" id="ARBA00007913"/>
    </source>
</evidence>
<evidence type="ECO:0000259" key="6">
    <source>
        <dbReference type="Pfam" id="PF05183"/>
    </source>
</evidence>
<dbReference type="EMBL" id="LAFY01000589">
    <property type="protein sequence ID" value="KJX96854.1"/>
    <property type="molecule type" value="Genomic_DNA"/>
</dbReference>
<comment type="similarity">
    <text evidence="1">Belongs to the DNA2/NAM7 helicase family.</text>
</comment>
<dbReference type="Gene3D" id="3.40.50.300">
    <property type="entry name" value="P-loop containing nucleotide triphosphate hydrolases"/>
    <property type="match status" value="2"/>
</dbReference>
<proteinExistence type="inferred from homology"/>
<reference evidence="9 10" key="1">
    <citation type="submission" date="2015-03" db="EMBL/GenBank/DDBJ databases">
        <title>RNA-seq based gene annotation and comparative genomics of four Zymoseptoria species reveal species-specific pathogenicity related genes and transposable element activity.</title>
        <authorList>
            <person name="Grandaubert J."/>
            <person name="Bhattacharyya A."/>
            <person name="Stukenbrock E.H."/>
        </authorList>
    </citation>
    <scope>NUCLEOTIDE SEQUENCE [LARGE SCALE GENOMIC DNA]</scope>
    <source>
        <strain evidence="9 10">Zb18110</strain>
    </source>
</reference>